<comment type="caution">
    <text evidence="2">The sequence shown here is derived from an EMBL/GenBank/DDBJ whole genome shotgun (WGS) entry which is preliminary data.</text>
</comment>
<dbReference type="PANTHER" id="PTHR36983">
    <property type="entry name" value="DNAJ HOMOLOG SUBFAMILY C MEMBER 13"/>
    <property type="match status" value="1"/>
</dbReference>
<feature type="domain" description="DnaJ homologue subfamily C GRV2/DNAJC13 N-terminal" evidence="1">
    <location>
        <begin position="2"/>
        <end position="145"/>
    </location>
</feature>
<dbReference type="GO" id="GO:0006898">
    <property type="term" value="P:receptor-mediated endocytosis"/>
    <property type="evidence" value="ECO:0007669"/>
    <property type="project" value="TreeGrafter"/>
</dbReference>
<name>A0A0C2IFZ2_THEKT</name>
<keyword evidence="3" id="KW-1185">Reference proteome</keyword>
<proteinExistence type="predicted"/>
<dbReference type="EMBL" id="JWZT01004386">
    <property type="protein sequence ID" value="KII64224.1"/>
    <property type="molecule type" value="Genomic_DNA"/>
</dbReference>
<dbReference type="GO" id="GO:2000641">
    <property type="term" value="P:regulation of early endosome to late endosome transport"/>
    <property type="evidence" value="ECO:0007669"/>
    <property type="project" value="InterPro"/>
</dbReference>
<sequence length="149" mass="17158">MFMEYLIDVGSPLFRLFNDSSPSIVKSIGIIIKTILDECDQEVIEKLQEMALSEGIFPKHLHTSLFTFLAGSNKFNKFLIFNRQMSRQLLGYWVMDNSTIKTLLYRSMVTHLNVQPVGLVNSLYSDEEAPDDAIHVEQEREEVKLEVEV</sequence>
<dbReference type="InterPro" id="IPR045802">
    <property type="entry name" value="GRV2/DNAJC13_N"/>
</dbReference>
<dbReference type="GO" id="GO:0007032">
    <property type="term" value="P:endosome organization"/>
    <property type="evidence" value="ECO:0007669"/>
    <property type="project" value="InterPro"/>
</dbReference>
<protein>
    <submittedName>
        <fullName evidence="2">DnaJ subfamily C member 13</fullName>
    </submittedName>
</protein>
<dbReference type="AlphaFoldDB" id="A0A0C2IFZ2"/>
<dbReference type="GO" id="GO:0010008">
    <property type="term" value="C:endosome membrane"/>
    <property type="evidence" value="ECO:0007669"/>
    <property type="project" value="TreeGrafter"/>
</dbReference>
<accession>A0A0C2IFZ2</accession>
<dbReference type="Pfam" id="PF19432">
    <property type="entry name" value="RME-8_N"/>
    <property type="match status" value="1"/>
</dbReference>
<evidence type="ECO:0000313" key="3">
    <source>
        <dbReference type="Proteomes" id="UP000031668"/>
    </source>
</evidence>
<dbReference type="PANTHER" id="PTHR36983:SF2">
    <property type="entry name" value="DNAJ HOMOLOG SUBFAMILY C MEMBER 13"/>
    <property type="match status" value="1"/>
</dbReference>
<organism evidence="2 3">
    <name type="scientific">Thelohanellus kitauei</name>
    <name type="common">Myxosporean</name>
    <dbReference type="NCBI Taxonomy" id="669202"/>
    <lineage>
        <taxon>Eukaryota</taxon>
        <taxon>Metazoa</taxon>
        <taxon>Cnidaria</taxon>
        <taxon>Myxozoa</taxon>
        <taxon>Myxosporea</taxon>
        <taxon>Bivalvulida</taxon>
        <taxon>Platysporina</taxon>
        <taxon>Myxobolidae</taxon>
        <taxon>Thelohanellus</taxon>
    </lineage>
</organism>
<dbReference type="OrthoDB" id="69656at2759"/>
<dbReference type="InterPro" id="IPR044978">
    <property type="entry name" value="GRV2/DNAJC13"/>
</dbReference>
<evidence type="ECO:0000259" key="1">
    <source>
        <dbReference type="Pfam" id="PF19432"/>
    </source>
</evidence>
<evidence type="ECO:0000313" key="2">
    <source>
        <dbReference type="EMBL" id="KII64224.1"/>
    </source>
</evidence>
<dbReference type="Proteomes" id="UP000031668">
    <property type="component" value="Unassembled WGS sequence"/>
</dbReference>
<gene>
    <name evidence="2" type="ORF">RF11_02896</name>
</gene>
<reference evidence="2 3" key="1">
    <citation type="journal article" date="2014" name="Genome Biol. Evol.">
        <title>The genome of the myxosporean Thelohanellus kitauei shows adaptations to nutrient acquisition within its fish host.</title>
        <authorList>
            <person name="Yang Y."/>
            <person name="Xiong J."/>
            <person name="Zhou Z."/>
            <person name="Huo F."/>
            <person name="Miao W."/>
            <person name="Ran C."/>
            <person name="Liu Y."/>
            <person name="Zhang J."/>
            <person name="Feng J."/>
            <person name="Wang M."/>
            <person name="Wang M."/>
            <person name="Wang L."/>
            <person name="Yao B."/>
        </authorList>
    </citation>
    <scope>NUCLEOTIDE SEQUENCE [LARGE SCALE GENOMIC DNA]</scope>
    <source>
        <strain evidence="2">Wuqing</strain>
    </source>
</reference>